<dbReference type="PANTHER" id="PTHR48100:SF1">
    <property type="entry name" value="HISTIDINE PHOSPHATASE FAMILY PROTEIN-RELATED"/>
    <property type="match status" value="1"/>
</dbReference>
<dbReference type="EC" id="3.1.3.3" evidence="1"/>
<dbReference type="CDD" id="cd07067">
    <property type="entry name" value="HP_PGM_like"/>
    <property type="match status" value="1"/>
</dbReference>
<dbReference type="SMART" id="SM00855">
    <property type="entry name" value="PGAM"/>
    <property type="match status" value="1"/>
</dbReference>
<dbReference type="GO" id="GO:0016787">
    <property type="term" value="F:hydrolase activity"/>
    <property type="evidence" value="ECO:0007669"/>
    <property type="project" value="UniProtKB-KW"/>
</dbReference>
<dbReference type="Proteomes" id="UP000838160">
    <property type="component" value="Unassembled WGS sequence"/>
</dbReference>
<dbReference type="RefSeq" id="WP_237484533.1">
    <property type="nucleotide sequence ID" value="NZ_CAKLCM010000002.1"/>
</dbReference>
<dbReference type="EMBL" id="CAKLCM010000002">
    <property type="protein sequence ID" value="CAH0526119.1"/>
    <property type="molecule type" value="Genomic_DNA"/>
</dbReference>
<dbReference type="InterPro" id="IPR029033">
    <property type="entry name" value="His_PPase_superfam"/>
</dbReference>
<evidence type="ECO:0000313" key="2">
    <source>
        <dbReference type="Proteomes" id="UP000838160"/>
    </source>
</evidence>
<dbReference type="Gene3D" id="3.40.50.1240">
    <property type="entry name" value="Phosphoglycerate mutase-like"/>
    <property type="match status" value="1"/>
</dbReference>
<dbReference type="InterPro" id="IPR013078">
    <property type="entry name" value="His_Pase_superF_clade-1"/>
</dbReference>
<accession>A0ABN8DI55</accession>
<keyword evidence="1" id="KW-0378">Hydrolase</keyword>
<proteinExistence type="predicted"/>
<reference evidence="1" key="1">
    <citation type="submission" date="2021-12" db="EMBL/GenBank/DDBJ databases">
        <authorList>
            <person name="Rodrigo-Torres L."/>
            <person name="Arahal R. D."/>
            <person name="Lucena T."/>
        </authorList>
    </citation>
    <scope>NUCLEOTIDE SEQUENCE</scope>
    <source>
        <strain evidence="1">CECT 8226</strain>
    </source>
</reference>
<dbReference type="InterPro" id="IPR050275">
    <property type="entry name" value="PGM_Phosphatase"/>
</dbReference>
<keyword evidence="2" id="KW-1185">Reference proteome</keyword>
<gene>
    <name evidence="1" type="primary">pspB_2</name>
    <name evidence="1" type="ORF">VHP8226_01593</name>
</gene>
<comment type="caution">
    <text evidence="1">The sequence shown here is derived from an EMBL/GenBank/DDBJ whole genome shotgun (WGS) entry which is preliminary data.</text>
</comment>
<dbReference type="Pfam" id="PF00300">
    <property type="entry name" value="His_Phos_1"/>
    <property type="match status" value="1"/>
</dbReference>
<evidence type="ECO:0000313" key="1">
    <source>
        <dbReference type="EMBL" id="CAH0526119.1"/>
    </source>
</evidence>
<sequence>MNNFILVRHAKVNAQAGLFGQTDIDVLPHEQQSLLSNLVESSVKFERVISSPLVRCAELATLIEQRYQVPIEFDENIQEMNFGDYDGLTFDQMSAEQWQLMEQFWRHPAKVTLPNGESLAQFQARVVHAWQQIQQRQGNSLILAHGGVIRIIIAHILGLDWQQPQLYANLHIDNGSATHIQIHPQALQFARLKAIGTSLKGILL</sequence>
<dbReference type="SUPFAM" id="SSF53254">
    <property type="entry name" value="Phosphoglycerate mutase-like"/>
    <property type="match status" value="1"/>
</dbReference>
<dbReference type="PANTHER" id="PTHR48100">
    <property type="entry name" value="BROAD-SPECIFICITY PHOSPHATASE YOR283W-RELATED"/>
    <property type="match status" value="1"/>
</dbReference>
<name>A0ABN8DI55_9VIBR</name>
<organism evidence="1 2">
    <name type="scientific">Vibrio hippocampi</name>
    <dbReference type="NCBI Taxonomy" id="654686"/>
    <lineage>
        <taxon>Bacteria</taxon>
        <taxon>Pseudomonadati</taxon>
        <taxon>Pseudomonadota</taxon>
        <taxon>Gammaproteobacteria</taxon>
        <taxon>Vibrionales</taxon>
        <taxon>Vibrionaceae</taxon>
        <taxon>Vibrio</taxon>
    </lineage>
</organism>
<protein>
    <submittedName>
        <fullName evidence="1">Phosphoserine phosphatase 2</fullName>
        <ecNumber evidence="1">3.1.3.3</ecNumber>
    </submittedName>
</protein>